<proteinExistence type="predicted"/>
<sequence>MNFLIIISFSLLTTVLSANDSNILFPVHGPFPPNVNACFVIDSGHVLSIGPAISTNKDVLLFAMRTSDIMPEPLISSQPVQLTPLIQILCRFNGGCAPESLHRELRKKYNENVNYLQTLTSLTNEDVAISGIGQRNFTEPRKKALITNHLKHQQMEIYPCKLTKMGADQIFALRGYLRVTIRQYFYVRHRIDLAYPQLPLICVAGGRRHQYFYPIECIDVVEQIEQSETI</sequence>
<name>A0ACB0YGR3_MELEN</name>
<keyword evidence="2" id="KW-1185">Reference proteome</keyword>
<dbReference type="EMBL" id="CAVMJV010000012">
    <property type="protein sequence ID" value="CAK5046236.1"/>
    <property type="molecule type" value="Genomic_DNA"/>
</dbReference>
<reference evidence="1" key="1">
    <citation type="submission" date="2023-11" db="EMBL/GenBank/DDBJ databases">
        <authorList>
            <person name="Poullet M."/>
        </authorList>
    </citation>
    <scope>NUCLEOTIDE SEQUENCE</scope>
    <source>
        <strain evidence="1">E1834</strain>
    </source>
</reference>
<accession>A0ACB0YGR3</accession>
<gene>
    <name evidence="1" type="ORF">MENTE1834_LOCUS12001</name>
</gene>
<protein>
    <submittedName>
        <fullName evidence="1">Uncharacterized protein</fullName>
    </submittedName>
</protein>
<evidence type="ECO:0000313" key="1">
    <source>
        <dbReference type="EMBL" id="CAK5046236.1"/>
    </source>
</evidence>
<organism evidence="1 2">
    <name type="scientific">Meloidogyne enterolobii</name>
    <name type="common">Root-knot nematode worm</name>
    <name type="synonym">Meloidogyne mayaguensis</name>
    <dbReference type="NCBI Taxonomy" id="390850"/>
    <lineage>
        <taxon>Eukaryota</taxon>
        <taxon>Metazoa</taxon>
        <taxon>Ecdysozoa</taxon>
        <taxon>Nematoda</taxon>
        <taxon>Chromadorea</taxon>
        <taxon>Rhabditida</taxon>
        <taxon>Tylenchina</taxon>
        <taxon>Tylenchomorpha</taxon>
        <taxon>Tylenchoidea</taxon>
        <taxon>Meloidogynidae</taxon>
        <taxon>Meloidogyninae</taxon>
        <taxon>Meloidogyne</taxon>
    </lineage>
</organism>
<comment type="caution">
    <text evidence="1">The sequence shown here is derived from an EMBL/GenBank/DDBJ whole genome shotgun (WGS) entry which is preliminary data.</text>
</comment>
<evidence type="ECO:0000313" key="2">
    <source>
        <dbReference type="Proteomes" id="UP001497535"/>
    </source>
</evidence>
<dbReference type="Proteomes" id="UP001497535">
    <property type="component" value="Unassembled WGS sequence"/>
</dbReference>